<proteinExistence type="predicted"/>
<feature type="non-terminal residue" evidence="1">
    <location>
        <position position="173"/>
    </location>
</feature>
<protein>
    <submittedName>
        <fullName evidence="1">Uncharacterized protein</fullName>
    </submittedName>
</protein>
<dbReference type="Proteomes" id="UP000317716">
    <property type="component" value="Unassembled WGS sequence"/>
</dbReference>
<dbReference type="EMBL" id="VBOS01000186">
    <property type="protein sequence ID" value="TMQ56101.1"/>
    <property type="molecule type" value="Genomic_DNA"/>
</dbReference>
<evidence type="ECO:0000313" key="1">
    <source>
        <dbReference type="EMBL" id="TMQ56101.1"/>
    </source>
</evidence>
<organism evidence="1 2">
    <name type="scientific">Eiseniibacteriota bacterium</name>
    <dbReference type="NCBI Taxonomy" id="2212470"/>
    <lineage>
        <taxon>Bacteria</taxon>
        <taxon>Candidatus Eiseniibacteriota</taxon>
    </lineage>
</organism>
<reference evidence="1 2" key="1">
    <citation type="journal article" date="2019" name="Nat. Microbiol.">
        <title>Mediterranean grassland soil C-N compound turnover is dependent on rainfall and depth, and is mediated by genomically divergent microorganisms.</title>
        <authorList>
            <person name="Diamond S."/>
            <person name="Andeer P.F."/>
            <person name="Li Z."/>
            <person name="Crits-Christoph A."/>
            <person name="Burstein D."/>
            <person name="Anantharaman K."/>
            <person name="Lane K.R."/>
            <person name="Thomas B.C."/>
            <person name="Pan C."/>
            <person name="Northen T.R."/>
            <person name="Banfield J.F."/>
        </authorList>
    </citation>
    <scope>NUCLEOTIDE SEQUENCE [LARGE SCALE GENOMIC DNA]</scope>
    <source>
        <strain evidence="1">WS_2</strain>
    </source>
</reference>
<name>A0A538SXK8_UNCEI</name>
<dbReference type="AlphaFoldDB" id="A0A538SXK8"/>
<evidence type="ECO:0000313" key="2">
    <source>
        <dbReference type="Proteomes" id="UP000317716"/>
    </source>
</evidence>
<gene>
    <name evidence="1" type="ORF">E6K72_05625</name>
</gene>
<comment type="caution">
    <text evidence="1">The sequence shown here is derived from an EMBL/GenBank/DDBJ whole genome shotgun (WGS) entry which is preliminary data.</text>
</comment>
<accession>A0A538SXK8</accession>
<sequence>MAGFQMPGPRAGLALALLVTPVAPSSVDRMGLDDSSSVARPGYLIPVADPGLGSVVMRITNDPGAATAPVPGTWGSDARHVYSKQQPWNSDQTLLTIENRSGGSPTPLILDGTTYAPRYGPCANYELWDYRWHPSRAHPHEQINVNRAGTELMWFDVTTCTKTRSWTLPIAVD</sequence>